<dbReference type="SUPFAM" id="SSF52540">
    <property type="entry name" value="P-loop containing nucleoside triphosphate hydrolases"/>
    <property type="match status" value="1"/>
</dbReference>
<keyword evidence="19" id="KW-1185">Reference proteome</keyword>
<evidence type="ECO:0000256" key="5">
    <source>
        <dbReference type="ARBA" id="ARBA00022806"/>
    </source>
</evidence>
<dbReference type="InterPro" id="IPR027417">
    <property type="entry name" value="P-loop_NTPase"/>
</dbReference>
<feature type="compositionally biased region" description="Gly residues" evidence="14">
    <location>
        <begin position="912"/>
        <end position="926"/>
    </location>
</feature>
<feature type="compositionally biased region" description="Gly residues" evidence="14">
    <location>
        <begin position="75"/>
        <end position="92"/>
    </location>
</feature>
<dbReference type="InterPro" id="IPR001650">
    <property type="entry name" value="Helicase_C-like"/>
</dbReference>
<dbReference type="PROSITE" id="PS51192">
    <property type="entry name" value="HELICASE_ATP_BIND_1"/>
    <property type="match status" value="1"/>
</dbReference>
<dbReference type="GO" id="GO:0016787">
    <property type="term" value="F:hydrolase activity"/>
    <property type="evidence" value="ECO:0007669"/>
    <property type="project" value="UniProtKB-KW"/>
</dbReference>
<feature type="domain" description="DEAD-box RNA helicase Q" evidence="17">
    <location>
        <begin position="474"/>
        <end position="502"/>
    </location>
</feature>
<feature type="compositionally biased region" description="Low complexity" evidence="14">
    <location>
        <begin position="384"/>
        <end position="400"/>
    </location>
</feature>
<evidence type="ECO:0000256" key="10">
    <source>
        <dbReference type="ARBA" id="ARBA00024769"/>
    </source>
</evidence>
<dbReference type="VEuPathDB" id="TriTrypDB:LmxM.34.3100"/>
<feature type="domain" description="Helicase C-terminal" evidence="16">
    <location>
        <begin position="712"/>
        <end position="857"/>
    </location>
</feature>
<dbReference type="GO" id="GO:0005524">
    <property type="term" value="F:ATP binding"/>
    <property type="evidence" value="ECO:0007669"/>
    <property type="project" value="UniProtKB-KW"/>
</dbReference>
<dbReference type="Proteomes" id="UP000007259">
    <property type="component" value="Chromosome 34"/>
</dbReference>
<dbReference type="InterPro" id="IPR014001">
    <property type="entry name" value="Helicase_ATP-bd"/>
</dbReference>
<dbReference type="Pfam" id="PF00271">
    <property type="entry name" value="Helicase_C"/>
    <property type="match status" value="1"/>
</dbReference>
<feature type="compositionally biased region" description="Acidic residues" evidence="14">
    <location>
        <begin position="299"/>
        <end position="308"/>
    </location>
</feature>
<evidence type="ECO:0000259" key="17">
    <source>
        <dbReference type="PROSITE" id="PS51195"/>
    </source>
</evidence>
<name>E9B6I9_LEIMU</name>
<dbReference type="PROSITE" id="PS00039">
    <property type="entry name" value="DEAD_ATP_HELICASE"/>
    <property type="match status" value="1"/>
</dbReference>
<dbReference type="InterPro" id="IPR011545">
    <property type="entry name" value="DEAD/DEAH_box_helicase_dom"/>
</dbReference>
<feature type="short sequence motif" description="Q motif" evidence="13">
    <location>
        <begin position="474"/>
        <end position="502"/>
    </location>
</feature>
<organism evidence="18 19">
    <name type="scientific">Leishmania mexicana (strain MHOM/GT/2001/U1103)</name>
    <dbReference type="NCBI Taxonomy" id="929439"/>
    <lineage>
        <taxon>Eukaryota</taxon>
        <taxon>Discoba</taxon>
        <taxon>Euglenozoa</taxon>
        <taxon>Kinetoplastea</taxon>
        <taxon>Metakinetoplastina</taxon>
        <taxon>Trypanosomatida</taxon>
        <taxon>Trypanosomatidae</taxon>
        <taxon>Leishmaniinae</taxon>
        <taxon>Leishmania</taxon>
    </lineage>
</organism>
<dbReference type="Gene3D" id="3.40.50.300">
    <property type="entry name" value="P-loop containing nucleotide triphosphate hydrolases"/>
    <property type="match status" value="2"/>
</dbReference>
<evidence type="ECO:0000256" key="13">
    <source>
        <dbReference type="PROSITE-ProRule" id="PRU00552"/>
    </source>
</evidence>
<feature type="compositionally biased region" description="Basic and acidic residues" evidence="14">
    <location>
        <begin position="27"/>
        <end position="37"/>
    </location>
</feature>
<evidence type="ECO:0000256" key="11">
    <source>
        <dbReference type="ARBA" id="ARBA00025917"/>
    </source>
</evidence>
<reference evidence="18 19" key="1">
    <citation type="journal article" date="2011" name="Genome Res.">
        <title>Chromosome and gene copy number variation allow major structural change between species and strains of Leishmania.</title>
        <authorList>
            <person name="Rogers M.B."/>
            <person name="Hilley J.D."/>
            <person name="Dickens N.J."/>
            <person name="Wilkes J."/>
            <person name="Bates P.A."/>
            <person name="Depledge D.P."/>
            <person name="Harris D."/>
            <person name="Her Y."/>
            <person name="Herzyk P."/>
            <person name="Imamura H."/>
            <person name="Otto T.D."/>
            <person name="Sanders M."/>
            <person name="Seeger K."/>
            <person name="Dujardin J.C."/>
            <person name="Berriman M."/>
            <person name="Smith D.F."/>
            <person name="Hertz-Fowler C."/>
            <person name="Mottram J.C."/>
        </authorList>
    </citation>
    <scope>NUCLEOTIDE SEQUENCE [LARGE SCALE GENOMIC DNA]</scope>
    <source>
        <strain evidence="18 19">MHOM/GT/2001/U1103</strain>
    </source>
</reference>
<keyword evidence="6" id="KW-0067">ATP-binding</keyword>
<evidence type="ECO:0000313" key="18">
    <source>
        <dbReference type="EMBL" id="CBZ30861.1"/>
    </source>
</evidence>
<dbReference type="PhylomeDB" id="E9B6I9"/>
<feature type="region of interest" description="Disordered" evidence="14">
    <location>
        <begin position="1"/>
        <end position="429"/>
    </location>
</feature>
<comment type="subunit">
    <text evidence="11">eIF4F is a multi-subunit complex, the composition of which varies with external and internal environmental conditions. It is composed of at least EIF4A, EIF4E and EIF4G.</text>
</comment>
<sequence>MEYINDKKISDTEYQRDGAVEGGDVNTFRDDRPEYSRGGRGRRGGAHRSDNWRSDPSGGGGGGGNRDDNEEYHGGRGGYRGGRGGRGGGRGRGSYNAWTNREARDEDNASPAASDAAGDRACTSNPSTTPAPASAPAPAAAAVPTPASATVSDPEKAPASLPAEAGGFAPRAHERREAAAEPWNREDDRGYSRGGRGGYRSGGRNCDGGFGGRGGRGGRRYYDAEEEGGSGYRRREYDDCEGEEGGYSRNNDSGYGGGGYRRGGYGGRGGRGGRRYYDDEDDYGESGDRGADRPGGTGNEDDDYEDGGYDAYRRGGSRWRRGGYGRDYDHDRQRGRGERGGRRDFRSFRNEDDAVEESGGAQGNAWASSPAPTEARTVPQESIPAPATAAGAVAPRSAVPDPARAEEGAPSADPPQTQPGIRRVTRASHLRRNCHDEAKVMELFEHRHRQSGISLDNYDSIPVEMVPRDVKPVEDFADLLVEPALAANIERCGYKKPTPVQRYGIPVALSGSDLMACAQTGSGKTAAFLIPVVQYMLVHGVSPARQRKSYPIALVLAPTRELAVQIFDEVRKLTFNTDIFYDVVYGGTRYPQRFEQDILVACPGRLRDMFNEEYLSFSAIKFLILDEADRMLEMGFEEQIEELVASRYTDMPTVDERQTFMFSATFPQRILNLAKRYLRRKYYLLTVGRVGSTTKNITQTIEHVPDNEKMDRLLQIIYGHEMSDMVLIFVETKKMAEDVNRRLHREGISSTTIHGDRRQQDREAALEDFKQKVTPILVATDVASRGLDIPDVAHVVQFDLPQEMDDYTHRIGRTGRAGNKGIATAFYNRNNRRLALDLHKYFSEHGQEIPKWFQQEAELVEGEALLSRDMGGGGRRRGGGGGGGGGHRSGGPGGRGGGAGGSWGDSRPSAPSGGGRRGGGMDDGGF</sequence>
<dbReference type="RefSeq" id="XP_003879306.1">
    <property type="nucleotide sequence ID" value="XM_003879257.1"/>
</dbReference>
<evidence type="ECO:0000256" key="9">
    <source>
        <dbReference type="ARBA" id="ARBA00024417"/>
    </source>
</evidence>
<dbReference type="SMART" id="SM00487">
    <property type="entry name" value="DEXDc"/>
    <property type="match status" value="1"/>
</dbReference>
<protein>
    <recommendedName>
        <fullName evidence="9">Probable eukaryotic initiation factor 4A</fullName>
        <ecNumber evidence="1">3.6.4.13</ecNumber>
    </recommendedName>
    <alternativeName>
        <fullName evidence="12">ATP-dependent RNA helicase eIF4A</fullName>
    </alternativeName>
</protein>
<keyword evidence="7" id="KW-0648">Protein biosynthesis</keyword>
<keyword evidence="4" id="KW-0378">Hydrolase</keyword>
<dbReference type="GO" id="GO:0003676">
    <property type="term" value="F:nucleic acid binding"/>
    <property type="evidence" value="ECO:0007669"/>
    <property type="project" value="InterPro"/>
</dbReference>
<feature type="compositionally biased region" description="Gly residues" evidence="14">
    <location>
        <begin position="254"/>
        <end position="270"/>
    </location>
</feature>
<evidence type="ECO:0000256" key="8">
    <source>
        <dbReference type="ARBA" id="ARBA00024352"/>
    </source>
</evidence>
<evidence type="ECO:0000259" key="16">
    <source>
        <dbReference type="PROSITE" id="PS51194"/>
    </source>
</evidence>
<comment type="function">
    <text evidence="10">ATP-dependent RNA helicase which is a subunit of the eIF4F complex involved in cap recognition and is required for mRNA binding to ribosome. In the current model of translation initiation, eIF4A unwinds RNA secondary structures in the 5'-UTR of mRNAs which is necessary to allow efficient binding of the small ribosomal subunit, and subsequent scanning for the initiator codon.</text>
</comment>
<evidence type="ECO:0000313" key="19">
    <source>
        <dbReference type="Proteomes" id="UP000007259"/>
    </source>
</evidence>
<dbReference type="PROSITE" id="PS51194">
    <property type="entry name" value="HELICASE_CTER"/>
    <property type="match status" value="1"/>
</dbReference>
<dbReference type="FunFam" id="3.40.50.300:FF:000008">
    <property type="entry name" value="ATP-dependent RNA helicase RhlB"/>
    <property type="match status" value="1"/>
</dbReference>
<evidence type="ECO:0000256" key="2">
    <source>
        <dbReference type="ARBA" id="ARBA00022540"/>
    </source>
</evidence>
<dbReference type="GO" id="GO:0003724">
    <property type="term" value="F:RNA helicase activity"/>
    <property type="evidence" value="ECO:0007669"/>
    <property type="project" value="UniProtKB-EC"/>
</dbReference>
<feature type="compositionally biased region" description="Low complexity" evidence="14">
    <location>
        <begin position="126"/>
        <end position="152"/>
    </location>
</feature>
<evidence type="ECO:0000256" key="12">
    <source>
        <dbReference type="ARBA" id="ARBA00030297"/>
    </source>
</evidence>
<feature type="compositionally biased region" description="Basic and acidic residues" evidence="14">
    <location>
        <begin position="1"/>
        <end position="19"/>
    </location>
</feature>
<evidence type="ECO:0000256" key="7">
    <source>
        <dbReference type="ARBA" id="ARBA00022917"/>
    </source>
</evidence>
<evidence type="ECO:0000256" key="6">
    <source>
        <dbReference type="ARBA" id="ARBA00022840"/>
    </source>
</evidence>
<keyword evidence="5 18" id="KW-0347">Helicase</keyword>
<dbReference type="EC" id="3.6.4.13" evidence="1"/>
<dbReference type="PROSITE" id="PS51195">
    <property type="entry name" value="Q_MOTIF"/>
    <property type="match status" value="1"/>
</dbReference>
<keyword evidence="2" id="KW-0396">Initiation factor</keyword>
<feature type="region of interest" description="Disordered" evidence="14">
    <location>
        <begin position="867"/>
        <end position="926"/>
    </location>
</feature>
<dbReference type="CDD" id="cd18787">
    <property type="entry name" value="SF2_C_DEAD"/>
    <property type="match status" value="1"/>
</dbReference>
<accession>E9B6I9</accession>
<evidence type="ECO:0000256" key="1">
    <source>
        <dbReference type="ARBA" id="ARBA00012552"/>
    </source>
</evidence>
<feature type="domain" description="Helicase ATP-binding" evidence="15">
    <location>
        <begin position="505"/>
        <end position="684"/>
    </location>
</feature>
<keyword evidence="3" id="KW-0547">Nucleotide-binding</keyword>
<comment type="similarity">
    <text evidence="8">Belongs to the DEAD box helicase family. eIF4A subfamily.</text>
</comment>
<evidence type="ECO:0000256" key="14">
    <source>
        <dbReference type="SAM" id="MobiDB-lite"/>
    </source>
</evidence>
<evidence type="ECO:0000259" key="15">
    <source>
        <dbReference type="PROSITE" id="PS51192"/>
    </source>
</evidence>
<dbReference type="GO" id="GO:0003743">
    <property type="term" value="F:translation initiation factor activity"/>
    <property type="evidence" value="ECO:0007669"/>
    <property type="project" value="UniProtKB-KW"/>
</dbReference>
<dbReference type="InterPro" id="IPR000629">
    <property type="entry name" value="RNA-helicase_DEAD-box_CS"/>
</dbReference>
<gene>
    <name evidence="18" type="ORF">LMXM_34_3100</name>
</gene>
<dbReference type="GeneID" id="13451022"/>
<dbReference type="OrthoDB" id="196131at2759"/>
<dbReference type="KEGG" id="lmi:LMXM_34_3100"/>
<feature type="compositionally biased region" description="Basic and acidic residues" evidence="14">
    <location>
        <begin position="171"/>
        <end position="191"/>
    </location>
</feature>
<feature type="compositionally biased region" description="Basic and acidic residues" evidence="14">
    <location>
        <begin position="324"/>
        <end position="352"/>
    </location>
</feature>
<feature type="compositionally biased region" description="Gly residues" evidence="14">
    <location>
        <begin position="879"/>
        <end position="903"/>
    </location>
</feature>
<evidence type="ECO:0000256" key="4">
    <source>
        <dbReference type="ARBA" id="ARBA00022801"/>
    </source>
</evidence>
<dbReference type="EMBL" id="FR799587">
    <property type="protein sequence ID" value="CBZ30861.1"/>
    <property type="molecule type" value="Genomic_DNA"/>
</dbReference>
<dbReference type="Pfam" id="PF00270">
    <property type="entry name" value="DEAD"/>
    <property type="match status" value="1"/>
</dbReference>
<dbReference type="SMART" id="SM00490">
    <property type="entry name" value="HELICc"/>
    <property type="match status" value="1"/>
</dbReference>
<dbReference type="OMA" id="NCHDEAK"/>
<evidence type="ECO:0000256" key="3">
    <source>
        <dbReference type="ARBA" id="ARBA00022741"/>
    </source>
</evidence>
<dbReference type="PANTHER" id="PTHR47958">
    <property type="entry name" value="ATP-DEPENDENT RNA HELICASE DBP3"/>
    <property type="match status" value="1"/>
</dbReference>
<dbReference type="InterPro" id="IPR014014">
    <property type="entry name" value="RNA_helicase_DEAD_Q_motif"/>
</dbReference>
<dbReference type="AlphaFoldDB" id="E9B6I9"/>
<feature type="compositionally biased region" description="Basic and acidic residues" evidence="14">
    <location>
        <begin position="65"/>
        <end position="74"/>
    </location>
</feature>
<proteinExistence type="inferred from homology"/>
<feature type="compositionally biased region" description="Gly residues" evidence="14">
    <location>
        <begin position="192"/>
        <end position="215"/>
    </location>
</feature>